<accession>A0A9P5X3C3</accession>
<dbReference type="InterPro" id="IPR036047">
    <property type="entry name" value="F-box-like_dom_sf"/>
</dbReference>
<comment type="caution">
    <text evidence="2">The sequence shown here is derived from an EMBL/GenBank/DDBJ whole genome shotgun (WGS) entry which is preliminary data.</text>
</comment>
<protein>
    <recommendedName>
        <fullName evidence="1">F-box domain-containing protein</fullName>
    </recommendedName>
</protein>
<evidence type="ECO:0000313" key="2">
    <source>
        <dbReference type="EMBL" id="KAF9442602.1"/>
    </source>
</evidence>
<name>A0A9P5X3C3_9AGAR</name>
<keyword evidence="3" id="KW-1185">Reference proteome</keyword>
<dbReference type="OrthoDB" id="2920273at2759"/>
<proteinExistence type="predicted"/>
<dbReference type="InterPro" id="IPR001810">
    <property type="entry name" value="F-box_dom"/>
</dbReference>
<sequence length="68" mass="7611">MTNLDCATRSHTIFSQKSVSPWSTTKSPVVALPPEILDEILSYLGVESLLSLRRTCRILQKATSSRYI</sequence>
<dbReference type="EMBL" id="MU151597">
    <property type="protein sequence ID" value="KAF9442602.1"/>
    <property type="molecule type" value="Genomic_DNA"/>
</dbReference>
<evidence type="ECO:0000313" key="3">
    <source>
        <dbReference type="Proteomes" id="UP000807342"/>
    </source>
</evidence>
<dbReference type="Proteomes" id="UP000807342">
    <property type="component" value="Unassembled WGS sequence"/>
</dbReference>
<dbReference type="Gene3D" id="1.20.1280.50">
    <property type="match status" value="1"/>
</dbReference>
<dbReference type="SMART" id="SM00256">
    <property type="entry name" value="FBOX"/>
    <property type="match status" value="1"/>
</dbReference>
<dbReference type="PROSITE" id="PS50181">
    <property type="entry name" value="FBOX"/>
    <property type="match status" value="1"/>
</dbReference>
<evidence type="ECO:0000259" key="1">
    <source>
        <dbReference type="PROSITE" id="PS50181"/>
    </source>
</evidence>
<reference evidence="2" key="1">
    <citation type="submission" date="2020-11" db="EMBL/GenBank/DDBJ databases">
        <authorList>
            <consortium name="DOE Joint Genome Institute"/>
            <person name="Ahrendt S."/>
            <person name="Riley R."/>
            <person name="Andreopoulos W."/>
            <person name="Labutti K."/>
            <person name="Pangilinan J."/>
            <person name="Ruiz-Duenas F.J."/>
            <person name="Barrasa J.M."/>
            <person name="Sanchez-Garcia M."/>
            <person name="Camarero S."/>
            <person name="Miyauchi S."/>
            <person name="Serrano A."/>
            <person name="Linde D."/>
            <person name="Babiker R."/>
            <person name="Drula E."/>
            <person name="Ayuso-Fernandez I."/>
            <person name="Pacheco R."/>
            <person name="Padilla G."/>
            <person name="Ferreira P."/>
            <person name="Barriuso J."/>
            <person name="Kellner H."/>
            <person name="Castanera R."/>
            <person name="Alfaro M."/>
            <person name="Ramirez L."/>
            <person name="Pisabarro A.G."/>
            <person name="Kuo A."/>
            <person name="Tritt A."/>
            <person name="Lipzen A."/>
            <person name="He G."/>
            <person name="Yan M."/>
            <person name="Ng V."/>
            <person name="Cullen D."/>
            <person name="Martin F."/>
            <person name="Rosso M.-N."/>
            <person name="Henrissat B."/>
            <person name="Hibbett D."/>
            <person name="Martinez A.T."/>
            <person name="Grigoriev I.V."/>
        </authorList>
    </citation>
    <scope>NUCLEOTIDE SEQUENCE</scope>
    <source>
        <strain evidence="2">MF-IS2</strain>
    </source>
</reference>
<dbReference type="Pfam" id="PF12937">
    <property type="entry name" value="F-box-like"/>
    <property type="match status" value="1"/>
</dbReference>
<dbReference type="SUPFAM" id="SSF81383">
    <property type="entry name" value="F-box domain"/>
    <property type="match status" value="1"/>
</dbReference>
<gene>
    <name evidence="2" type="ORF">P691DRAFT_467200</name>
</gene>
<feature type="domain" description="F-box" evidence="1">
    <location>
        <begin position="26"/>
        <end position="68"/>
    </location>
</feature>
<organism evidence="2 3">
    <name type="scientific">Macrolepiota fuliginosa MF-IS2</name>
    <dbReference type="NCBI Taxonomy" id="1400762"/>
    <lineage>
        <taxon>Eukaryota</taxon>
        <taxon>Fungi</taxon>
        <taxon>Dikarya</taxon>
        <taxon>Basidiomycota</taxon>
        <taxon>Agaricomycotina</taxon>
        <taxon>Agaricomycetes</taxon>
        <taxon>Agaricomycetidae</taxon>
        <taxon>Agaricales</taxon>
        <taxon>Agaricineae</taxon>
        <taxon>Agaricaceae</taxon>
        <taxon>Macrolepiota</taxon>
    </lineage>
</organism>
<dbReference type="AlphaFoldDB" id="A0A9P5X3C3"/>